<dbReference type="AlphaFoldDB" id="A0A8X6YSF5"/>
<proteinExistence type="predicted"/>
<evidence type="ECO:0000313" key="2">
    <source>
        <dbReference type="Proteomes" id="UP000886998"/>
    </source>
</evidence>
<keyword evidence="2" id="KW-1185">Reference proteome</keyword>
<dbReference type="OrthoDB" id="7902892at2759"/>
<reference evidence="1" key="1">
    <citation type="submission" date="2020-08" db="EMBL/GenBank/DDBJ databases">
        <title>Multicomponent nature underlies the extraordinary mechanical properties of spider dragline silk.</title>
        <authorList>
            <person name="Kono N."/>
            <person name="Nakamura H."/>
            <person name="Mori M."/>
            <person name="Yoshida Y."/>
            <person name="Ohtoshi R."/>
            <person name="Malay A.D."/>
            <person name="Moran D.A.P."/>
            <person name="Tomita M."/>
            <person name="Numata K."/>
            <person name="Arakawa K."/>
        </authorList>
    </citation>
    <scope>NUCLEOTIDE SEQUENCE</scope>
</reference>
<dbReference type="Proteomes" id="UP000886998">
    <property type="component" value="Unassembled WGS sequence"/>
</dbReference>
<protein>
    <submittedName>
        <fullName evidence="1">Uncharacterized protein</fullName>
    </submittedName>
</protein>
<evidence type="ECO:0000313" key="1">
    <source>
        <dbReference type="EMBL" id="GFY78385.1"/>
    </source>
</evidence>
<comment type="caution">
    <text evidence="1">The sequence shown here is derived from an EMBL/GenBank/DDBJ whole genome shotgun (WGS) entry which is preliminary data.</text>
</comment>
<accession>A0A8X6YSF5</accession>
<organism evidence="1 2">
    <name type="scientific">Trichonephila inaurata madagascariensis</name>
    <dbReference type="NCBI Taxonomy" id="2747483"/>
    <lineage>
        <taxon>Eukaryota</taxon>
        <taxon>Metazoa</taxon>
        <taxon>Ecdysozoa</taxon>
        <taxon>Arthropoda</taxon>
        <taxon>Chelicerata</taxon>
        <taxon>Arachnida</taxon>
        <taxon>Araneae</taxon>
        <taxon>Araneomorphae</taxon>
        <taxon>Entelegynae</taxon>
        <taxon>Araneoidea</taxon>
        <taxon>Nephilidae</taxon>
        <taxon>Trichonephila</taxon>
        <taxon>Trichonephila inaurata</taxon>
    </lineage>
</organism>
<gene>
    <name evidence="1" type="ORF">TNIN_244191</name>
</gene>
<dbReference type="EMBL" id="BMAV01022971">
    <property type="protein sequence ID" value="GFY78385.1"/>
    <property type="molecule type" value="Genomic_DNA"/>
</dbReference>
<sequence length="116" mass="13389">MAQCMYDKLADMHFIYSETKENGHEDVTNSGFQRHCTFSSVDRRLRKTGSFSIPNRNAGLLRNARTSEMEERVLARLEAALFTSTQGVAYEMGISQPAVWRFVHEETMHPYNVQRV</sequence>
<name>A0A8X6YSF5_9ARAC</name>